<reference evidence="1" key="3">
    <citation type="submission" date="2023-05" db="EMBL/GenBank/DDBJ databases">
        <authorList>
            <person name="Smith C.H."/>
        </authorList>
    </citation>
    <scope>NUCLEOTIDE SEQUENCE</scope>
    <source>
        <strain evidence="1">CHS0354</strain>
        <tissue evidence="1">Mantle</tissue>
    </source>
</reference>
<evidence type="ECO:0000313" key="1">
    <source>
        <dbReference type="EMBL" id="KAK3610783.1"/>
    </source>
</evidence>
<protein>
    <submittedName>
        <fullName evidence="1">Uncharacterized protein</fullName>
    </submittedName>
</protein>
<keyword evidence="2" id="KW-1185">Reference proteome</keyword>
<organism evidence="1 2">
    <name type="scientific">Potamilus streckersoni</name>
    <dbReference type="NCBI Taxonomy" id="2493646"/>
    <lineage>
        <taxon>Eukaryota</taxon>
        <taxon>Metazoa</taxon>
        <taxon>Spiralia</taxon>
        <taxon>Lophotrochozoa</taxon>
        <taxon>Mollusca</taxon>
        <taxon>Bivalvia</taxon>
        <taxon>Autobranchia</taxon>
        <taxon>Heteroconchia</taxon>
        <taxon>Palaeoheterodonta</taxon>
        <taxon>Unionida</taxon>
        <taxon>Unionoidea</taxon>
        <taxon>Unionidae</taxon>
        <taxon>Ambleminae</taxon>
        <taxon>Lampsilini</taxon>
        <taxon>Potamilus</taxon>
    </lineage>
</organism>
<reference evidence="1" key="1">
    <citation type="journal article" date="2021" name="Genome Biol. Evol.">
        <title>A High-Quality Reference Genome for a Parasitic Bivalve with Doubly Uniparental Inheritance (Bivalvia: Unionida).</title>
        <authorList>
            <person name="Smith C.H."/>
        </authorList>
    </citation>
    <scope>NUCLEOTIDE SEQUENCE</scope>
    <source>
        <strain evidence="1">CHS0354</strain>
    </source>
</reference>
<evidence type="ECO:0000313" key="2">
    <source>
        <dbReference type="Proteomes" id="UP001195483"/>
    </source>
</evidence>
<reference evidence="1" key="2">
    <citation type="journal article" date="2021" name="Genome Biol. Evol.">
        <title>Developing a high-quality reference genome for a parasitic bivalve with doubly uniparental inheritance (Bivalvia: Unionida).</title>
        <authorList>
            <person name="Smith C.H."/>
        </authorList>
    </citation>
    <scope>NUCLEOTIDE SEQUENCE</scope>
    <source>
        <strain evidence="1">CHS0354</strain>
        <tissue evidence="1">Mantle</tissue>
    </source>
</reference>
<accession>A0AAE0WD09</accession>
<proteinExistence type="predicted"/>
<comment type="caution">
    <text evidence="1">The sequence shown here is derived from an EMBL/GenBank/DDBJ whole genome shotgun (WGS) entry which is preliminary data.</text>
</comment>
<dbReference type="EMBL" id="JAEAOA010001692">
    <property type="protein sequence ID" value="KAK3610783.1"/>
    <property type="molecule type" value="Genomic_DNA"/>
</dbReference>
<sequence>MLVLLKVIFKFKFAQLVQQKWKIRQGKGQIGFQIHQILFSASLEKSTGVHKKKILDDGSIYYTGLTWCLIQGHDMQGNNLDNSPE</sequence>
<name>A0AAE0WD09_9BIVA</name>
<dbReference type="Proteomes" id="UP001195483">
    <property type="component" value="Unassembled WGS sequence"/>
</dbReference>
<dbReference type="AlphaFoldDB" id="A0AAE0WD09"/>
<gene>
    <name evidence="1" type="ORF">CHS0354_028195</name>
</gene>